<evidence type="ECO:0000256" key="14">
    <source>
        <dbReference type="ARBA" id="ARBA00048679"/>
    </source>
</evidence>
<evidence type="ECO:0000256" key="8">
    <source>
        <dbReference type="ARBA" id="ARBA00022777"/>
    </source>
</evidence>
<comment type="caution">
    <text evidence="17">The sequence shown here is derived from an EMBL/GenBank/DDBJ whole genome shotgun (WGS) entry which is preliminary data.</text>
</comment>
<protein>
    <recommendedName>
        <fullName evidence="3">non-specific serine/threonine protein kinase</fullName>
        <ecNumber evidence="3">2.7.11.1</ecNumber>
    </recommendedName>
</protein>
<keyword evidence="4" id="KW-0723">Serine/threonine-protein kinase</keyword>
<dbReference type="SUPFAM" id="SSF56112">
    <property type="entry name" value="Protein kinase-like (PK-like)"/>
    <property type="match status" value="1"/>
</dbReference>
<dbReference type="Gene3D" id="3.30.200.20">
    <property type="entry name" value="Phosphorylase Kinase, domain 1"/>
    <property type="match status" value="1"/>
</dbReference>
<dbReference type="InterPro" id="IPR011009">
    <property type="entry name" value="Kinase-like_dom_sf"/>
</dbReference>
<dbReference type="GO" id="GO:0000422">
    <property type="term" value="P:autophagy of mitochondrion"/>
    <property type="evidence" value="ECO:0007669"/>
    <property type="project" value="TreeGrafter"/>
</dbReference>
<comment type="catalytic activity">
    <reaction evidence="13">
        <text>L-threonyl-[protein] + ATP = O-phospho-L-threonyl-[protein] + ADP + H(+)</text>
        <dbReference type="Rhea" id="RHEA:46608"/>
        <dbReference type="Rhea" id="RHEA-COMP:11060"/>
        <dbReference type="Rhea" id="RHEA-COMP:11605"/>
        <dbReference type="ChEBI" id="CHEBI:15378"/>
        <dbReference type="ChEBI" id="CHEBI:30013"/>
        <dbReference type="ChEBI" id="CHEBI:30616"/>
        <dbReference type="ChEBI" id="CHEBI:61977"/>
        <dbReference type="ChEBI" id="CHEBI:456216"/>
        <dbReference type="EC" id="2.7.11.1"/>
    </reaction>
</comment>
<dbReference type="EMBL" id="NIVC01001995">
    <property type="protein sequence ID" value="PAA61800.1"/>
    <property type="molecule type" value="Genomic_DNA"/>
</dbReference>
<dbReference type="GO" id="GO:0004674">
    <property type="term" value="F:protein serine/threonine kinase activity"/>
    <property type="evidence" value="ECO:0007669"/>
    <property type="project" value="UniProtKB-KW"/>
</dbReference>
<comment type="subcellular location">
    <subcellularLocation>
        <location evidence="2">Mitochondrion</location>
    </subcellularLocation>
</comment>
<dbReference type="SMART" id="SM00220">
    <property type="entry name" value="S_TKc"/>
    <property type="match status" value="1"/>
</dbReference>
<dbReference type="PANTHER" id="PTHR22972">
    <property type="entry name" value="SERINE/THREONINE PROTEIN KINASE"/>
    <property type="match status" value="1"/>
</dbReference>
<dbReference type="OrthoDB" id="1405469at2759"/>
<dbReference type="InterPro" id="IPR000719">
    <property type="entry name" value="Prot_kinase_dom"/>
</dbReference>
<name>A0A267EJW3_9PLAT</name>
<keyword evidence="5" id="KW-0808">Transferase</keyword>
<evidence type="ECO:0000256" key="15">
    <source>
        <dbReference type="PROSITE-ProRule" id="PRU10141"/>
    </source>
</evidence>
<evidence type="ECO:0000313" key="17">
    <source>
        <dbReference type="EMBL" id="PAA61800.1"/>
    </source>
</evidence>
<dbReference type="GO" id="GO:0042981">
    <property type="term" value="P:regulation of apoptotic process"/>
    <property type="evidence" value="ECO:0007669"/>
    <property type="project" value="TreeGrafter"/>
</dbReference>
<keyword evidence="12" id="KW-0496">Mitochondrion</keyword>
<keyword evidence="10" id="KW-0460">Magnesium</keyword>
<evidence type="ECO:0000313" key="18">
    <source>
        <dbReference type="EMBL" id="PAA91364.1"/>
    </source>
</evidence>
<dbReference type="STRING" id="282301.A0A267EJW3"/>
<dbReference type="GO" id="GO:0090141">
    <property type="term" value="P:positive regulation of mitochondrial fission"/>
    <property type="evidence" value="ECO:0007669"/>
    <property type="project" value="TreeGrafter"/>
</dbReference>
<dbReference type="EMBL" id="NIVC01000089">
    <property type="protein sequence ID" value="PAA91364.1"/>
    <property type="molecule type" value="Genomic_DNA"/>
</dbReference>
<evidence type="ECO:0000256" key="2">
    <source>
        <dbReference type="ARBA" id="ARBA00004173"/>
    </source>
</evidence>
<evidence type="ECO:0000256" key="11">
    <source>
        <dbReference type="ARBA" id="ARBA00022946"/>
    </source>
</evidence>
<gene>
    <name evidence="17" type="ORF">BOX15_Mlig002831g1</name>
    <name evidence="18" type="ORF">BOX15_Mlig018819g1</name>
</gene>
<evidence type="ECO:0000259" key="16">
    <source>
        <dbReference type="PROSITE" id="PS50011"/>
    </source>
</evidence>
<dbReference type="GO" id="GO:0046872">
    <property type="term" value="F:metal ion binding"/>
    <property type="evidence" value="ECO:0007669"/>
    <property type="project" value="UniProtKB-KW"/>
</dbReference>
<keyword evidence="19" id="KW-1185">Reference proteome</keyword>
<accession>A0A267EJW3</accession>
<keyword evidence="6" id="KW-0479">Metal-binding</keyword>
<dbReference type="Pfam" id="PF00069">
    <property type="entry name" value="Pkinase"/>
    <property type="match status" value="1"/>
</dbReference>
<feature type="domain" description="Protein kinase" evidence="16">
    <location>
        <begin position="158"/>
        <end position="457"/>
    </location>
</feature>
<evidence type="ECO:0000256" key="12">
    <source>
        <dbReference type="ARBA" id="ARBA00023128"/>
    </source>
</evidence>
<dbReference type="PANTHER" id="PTHR22972:SF7">
    <property type="entry name" value="SERINE_THREONINE-PROTEIN KINASE PINK1, MITOCHONDRIAL"/>
    <property type="match status" value="1"/>
</dbReference>
<evidence type="ECO:0000256" key="6">
    <source>
        <dbReference type="ARBA" id="ARBA00022723"/>
    </source>
</evidence>
<comment type="catalytic activity">
    <reaction evidence="14">
        <text>L-seryl-[protein] + ATP = O-phospho-L-seryl-[protein] + ADP + H(+)</text>
        <dbReference type="Rhea" id="RHEA:17989"/>
        <dbReference type="Rhea" id="RHEA-COMP:9863"/>
        <dbReference type="Rhea" id="RHEA-COMP:11604"/>
        <dbReference type="ChEBI" id="CHEBI:15378"/>
        <dbReference type="ChEBI" id="CHEBI:29999"/>
        <dbReference type="ChEBI" id="CHEBI:30616"/>
        <dbReference type="ChEBI" id="CHEBI:83421"/>
        <dbReference type="ChEBI" id="CHEBI:456216"/>
        <dbReference type="EC" id="2.7.11.1"/>
    </reaction>
</comment>
<evidence type="ECO:0000256" key="13">
    <source>
        <dbReference type="ARBA" id="ARBA00047899"/>
    </source>
</evidence>
<evidence type="ECO:0000256" key="5">
    <source>
        <dbReference type="ARBA" id="ARBA00022679"/>
    </source>
</evidence>
<dbReference type="InterPro" id="IPR051511">
    <property type="entry name" value="MitoQC_Scaffold_Kinases"/>
</dbReference>
<dbReference type="GO" id="GO:0005739">
    <property type="term" value="C:mitochondrion"/>
    <property type="evidence" value="ECO:0007669"/>
    <property type="project" value="UniProtKB-SubCell"/>
</dbReference>
<feature type="binding site" evidence="15">
    <location>
        <position position="188"/>
    </location>
    <ligand>
        <name>ATP</name>
        <dbReference type="ChEBI" id="CHEBI:30616"/>
    </ligand>
</feature>
<keyword evidence="8" id="KW-0418">Kinase</keyword>
<dbReference type="GO" id="GO:0005524">
    <property type="term" value="F:ATP binding"/>
    <property type="evidence" value="ECO:0007669"/>
    <property type="project" value="UniProtKB-UniRule"/>
</dbReference>
<dbReference type="Proteomes" id="UP000215902">
    <property type="component" value="Unassembled WGS sequence"/>
</dbReference>
<evidence type="ECO:0000256" key="10">
    <source>
        <dbReference type="ARBA" id="ARBA00022842"/>
    </source>
</evidence>
<evidence type="ECO:0000256" key="9">
    <source>
        <dbReference type="ARBA" id="ARBA00022840"/>
    </source>
</evidence>
<dbReference type="EC" id="2.7.11.1" evidence="3"/>
<keyword evidence="9 15" id="KW-0067">ATP-binding</keyword>
<keyword evidence="7 15" id="KW-0547">Nucleotide-binding</keyword>
<dbReference type="PROSITE" id="PS00107">
    <property type="entry name" value="PROTEIN_KINASE_ATP"/>
    <property type="match status" value="1"/>
</dbReference>
<comment type="cofactor">
    <cofactor evidence="1">
        <name>Mg(2+)</name>
        <dbReference type="ChEBI" id="CHEBI:18420"/>
    </cofactor>
</comment>
<evidence type="ECO:0000256" key="1">
    <source>
        <dbReference type="ARBA" id="ARBA00001946"/>
    </source>
</evidence>
<evidence type="ECO:0000256" key="7">
    <source>
        <dbReference type="ARBA" id="ARBA00022741"/>
    </source>
</evidence>
<proteinExistence type="predicted"/>
<keyword evidence="11" id="KW-0809">Transit peptide</keyword>
<evidence type="ECO:0000256" key="4">
    <source>
        <dbReference type="ARBA" id="ARBA00022527"/>
    </source>
</evidence>
<dbReference type="PROSITE" id="PS50011">
    <property type="entry name" value="PROTEIN_KINASE_DOM"/>
    <property type="match status" value="1"/>
</dbReference>
<dbReference type="AlphaFoldDB" id="A0A267EJW3"/>
<evidence type="ECO:0000256" key="3">
    <source>
        <dbReference type="ARBA" id="ARBA00012513"/>
    </source>
</evidence>
<evidence type="ECO:0000313" key="19">
    <source>
        <dbReference type="Proteomes" id="UP000215902"/>
    </source>
</evidence>
<dbReference type="InterPro" id="IPR017441">
    <property type="entry name" value="Protein_kinase_ATP_BS"/>
</dbReference>
<reference evidence="17 19" key="1">
    <citation type="submission" date="2017-06" db="EMBL/GenBank/DDBJ databases">
        <title>A platform for efficient transgenesis in Macrostomum lignano, a flatworm model organism for stem cell research.</title>
        <authorList>
            <person name="Berezikov E."/>
        </authorList>
    </citation>
    <scope>NUCLEOTIDE SEQUENCE [LARGE SCALE GENOMIC DNA]</scope>
    <source>
        <strain evidence="17">DV1</strain>
        <tissue evidence="17">Whole organism</tissue>
    </source>
</reference>
<organism evidence="17 19">
    <name type="scientific">Macrostomum lignano</name>
    <dbReference type="NCBI Taxonomy" id="282301"/>
    <lineage>
        <taxon>Eukaryota</taxon>
        <taxon>Metazoa</taxon>
        <taxon>Spiralia</taxon>
        <taxon>Lophotrochozoa</taxon>
        <taxon>Platyhelminthes</taxon>
        <taxon>Rhabditophora</taxon>
        <taxon>Macrostomorpha</taxon>
        <taxon>Macrostomida</taxon>
        <taxon>Macrostomidae</taxon>
        <taxon>Macrostomum</taxon>
    </lineage>
</organism>
<sequence length="499" mass="54359">MATKALVLAKRLAVGAKRLPPLKQLLLRQPRALWSRLLSNAADHLRQANRPLLTTHSRHGNYNSSIGRRNPALSSAERLLLSVSRRRFVGGVGGGRRLIPLAALSLGLGLVADSSMSAVVTFQQQQQQQQRCGIEAARDRAWEAADRSLPRPAGLGDLRLLRLIGRGGYSGVLEAVPAAGGSAQLAVKRYFNPSVESAAFASLEREFDFELRLLKRLSHPGLAKALAGFAAEFEPVAGDWTEVPAYLPSSRHPDGFGRNTTYYMVMPLYEGSLSDLLAAGGPVSPAESLQLLAQLCEADAYLKDPSVGVAHRDIKSSNVAVRGACPNRRRLVLIDFGAAVSPLTMPLPHSSVVAWGNSHLVPPEVARARPGPGSAIDYSRSDLWAVASLAWELLGLANPFLRGGRSSRQPYRPEDLPSLAGRLGPRADRLLRCLALAEDPAGRPTTDWVARALRRLLGEERRRQWRRWNFGRWTPEELMAMAAALPLPWLRPLLLLPGV</sequence>
<dbReference type="Gene3D" id="1.10.510.10">
    <property type="entry name" value="Transferase(Phosphotransferase) domain 1"/>
    <property type="match status" value="1"/>
</dbReference>